<dbReference type="InterPro" id="IPR050564">
    <property type="entry name" value="F420-G6PD/mer"/>
</dbReference>
<dbReference type="PANTHER" id="PTHR43244">
    <property type="match status" value="1"/>
</dbReference>
<feature type="domain" description="Luciferase-like" evidence="2">
    <location>
        <begin position="13"/>
        <end position="131"/>
    </location>
</feature>
<dbReference type="InterPro" id="IPR011251">
    <property type="entry name" value="Luciferase-like_dom"/>
</dbReference>
<evidence type="ECO:0000313" key="4">
    <source>
        <dbReference type="Proteomes" id="UP000610966"/>
    </source>
</evidence>
<dbReference type="Proteomes" id="UP000610966">
    <property type="component" value="Unassembled WGS sequence"/>
</dbReference>
<dbReference type="PANTHER" id="PTHR43244:SF1">
    <property type="entry name" value="5,10-METHYLENETETRAHYDROMETHANOPTERIN REDUCTASE"/>
    <property type="match status" value="1"/>
</dbReference>
<dbReference type="InterPro" id="IPR036661">
    <property type="entry name" value="Luciferase-like_sf"/>
</dbReference>
<keyword evidence="4" id="KW-1185">Reference proteome</keyword>
<dbReference type="Pfam" id="PF00296">
    <property type="entry name" value="Bac_luciferase"/>
    <property type="match status" value="2"/>
</dbReference>
<reference evidence="3" key="1">
    <citation type="submission" date="2021-01" db="EMBL/GenBank/DDBJ databases">
        <title>Whole genome shotgun sequence of Sphaerimonospora thailandensis NBRC 107569.</title>
        <authorList>
            <person name="Komaki H."/>
            <person name="Tamura T."/>
        </authorList>
    </citation>
    <scope>NUCLEOTIDE SEQUENCE</scope>
    <source>
        <strain evidence="3">NBRC 107569</strain>
    </source>
</reference>
<dbReference type="RefSeq" id="WP_204014625.1">
    <property type="nucleotide sequence ID" value="NZ_BOOG01000016.1"/>
</dbReference>
<gene>
    <name evidence="3" type="ORF">Mth01_19220</name>
</gene>
<protein>
    <submittedName>
        <fullName evidence="3">FMN-dependent monooxygenase</fullName>
    </submittedName>
</protein>
<name>A0A8J3R948_9ACTN</name>
<accession>A0A8J3R948</accession>
<evidence type="ECO:0000256" key="1">
    <source>
        <dbReference type="ARBA" id="ARBA00023002"/>
    </source>
</evidence>
<dbReference type="SUPFAM" id="SSF51679">
    <property type="entry name" value="Bacterial luciferase-like"/>
    <property type="match status" value="1"/>
</dbReference>
<sequence length="304" mass="32082">MTAKTAHSGVMLADSPTDAGANRVRAADRCGFGRFHLADRGLDGRDQWVMLGAMAGATERIRLGLVTNPFTRTPATTANALRTLRELTGGRAFVVLARGGERILAGGGAVAQRPIAAVRETLGAVRELCPGAETWVATKGPAMAQMALRHADGLLLSGIPHALLPQVTAELRSGMDRPVTIGLSVAYGGDDATVTRDGLIRVALELGNLRDEYREAAGIDAKLVEAVKRELFGGGTLDRAADLVPEELLAQFTLVAPRPELKTAIGRLRDHSGVDVVEISASAVFDDGGRLLAQEFDTTTQRTS</sequence>
<evidence type="ECO:0000259" key="2">
    <source>
        <dbReference type="Pfam" id="PF00296"/>
    </source>
</evidence>
<organism evidence="3 4">
    <name type="scientific">Sphaerimonospora thailandensis</name>
    <dbReference type="NCBI Taxonomy" id="795644"/>
    <lineage>
        <taxon>Bacteria</taxon>
        <taxon>Bacillati</taxon>
        <taxon>Actinomycetota</taxon>
        <taxon>Actinomycetes</taxon>
        <taxon>Streptosporangiales</taxon>
        <taxon>Streptosporangiaceae</taxon>
        <taxon>Sphaerimonospora</taxon>
    </lineage>
</organism>
<feature type="domain" description="Luciferase-like" evidence="2">
    <location>
        <begin position="134"/>
        <end position="267"/>
    </location>
</feature>
<keyword evidence="1" id="KW-0560">Oxidoreductase</keyword>
<dbReference type="AlphaFoldDB" id="A0A8J3R948"/>
<proteinExistence type="predicted"/>
<dbReference type="EMBL" id="BOOG01000016">
    <property type="protein sequence ID" value="GIH69669.1"/>
    <property type="molecule type" value="Genomic_DNA"/>
</dbReference>
<dbReference type="Gene3D" id="3.20.20.30">
    <property type="entry name" value="Luciferase-like domain"/>
    <property type="match status" value="1"/>
</dbReference>
<dbReference type="GO" id="GO:0004497">
    <property type="term" value="F:monooxygenase activity"/>
    <property type="evidence" value="ECO:0007669"/>
    <property type="project" value="UniProtKB-KW"/>
</dbReference>
<dbReference type="GO" id="GO:0016705">
    <property type="term" value="F:oxidoreductase activity, acting on paired donors, with incorporation or reduction of molecular oxygen"/>
    <property type="evidence" value="ECO:0007669"/>
    <property type="project" value="InterPro"/>
</dbReference>
<keyword evidence="3" id="KW-0503">Monooxygenase</keyword>
<comment type="caution">
    <text evidence="3">The sequence shown here is derived from an EMBL/GenBank/DDBJ whole genome shotgun (WGS) entry which is preliminary data.</text>
</comment>
<evidence type="ECO:0000313" key="3">
    <source>
        <dbReference type="EMBL" id="GIH69669.1"/>
    </source>
</evidence>